<comment type="caution">
    <text evidence="1">The sequence shown here is derived from an EMBL/GenBank/DDBJ whole genome shotgun (WGS) entry which is preliminary data.</text>
</comment>
<keyword evidence="2" id="KW-1185">Reference proteome</keyword>
<sequence>MAHKIPQFIESYEYLDDKGLLREMVKMEIRSFTISFAKVKAKKREDYEKILTQEAERLL</sequence>
<dbReference type="Proteomes" id="UP001249851">
    <property type="component" value="Unassembled WGS sequence"/>
</dbReference>
<reference evidence="1" key="1">
    <citation type="journal article" date="2023" name="G3 (Bethesda)">
        <title>Whole genome assembly and annotation of the endangered Caribbean coral Acropora cervicornis.</title>
        <authorList>
            <person name="Selwyn J.D."/>
            <person name="Vollmer S.V."/>
        </authorList>
    </citation>
    <scope>NUCLEOTIDE SEQUENCE</scope>
    <source>
        <strain evidence="1">K2</strain>
    </source>
</reference>
<accession>A0AAD9V2M5</accession>
<evidence type="ECO:0000313" key="1">
    <source>
        <dbReference type="EMBL" id="KAK2559009.1"/>
    </source>
</evidence>
<dbReference type="AlphaFoldDB" id="A0AAD9V2M5"/>
<evidence type="ECO:0000313" key="2">
    <source>
        <dbReference type="Proteomes" id="UP001249851"/>
    </source>
</evidence>
<organism evidence="1 2">
    <name type="scientific">Acropora cervicornis</name>
    <name type="common">Staghorn coral</name>
    <dbReference type="NCBI Taxonomy" id="6130"/>
    <lineage>
        <taxon>Eukaryota</taxon>
        <taxon>Metazoa</taxon>
        <taxon>Cnidaria</taxon>
        <taxon>Anthozoa</taxon>
        <taxon>Hexacorallia</taxon>
        <taxon>Scleractinia</taxon>
        <taxon>Astrocoeniina</taxon>
        <taxon>Acroporidae</taxon>
        <taxon>Acropora</taxon>
    </lineage>
</organism>
<reference evidence="1" key="2">
    <citation type="journal article" date="2023" name="Science">
        <title>Genomic signatures of disease resistance in endangered staghorn corals.</title>
        <authorList>
            <person name="Vollmer S.V."/>
            <person name="Selwyn J.D."/>
            <person name="Despard B.A."/>
            <person name="Roesel C.L."/>
        </authorList>
    </citation>
    <scope>NUCLEOTIDE SEQUENCE</scope>
    <source>
        <strain evidence="1">K2</strain>
    </source>
</reference>
<protein>
    <submittedName>
        <fullName evidence="1">Uncharacterized protein</fullName>
    </submittedName>
</protein>
<gene>
    <name evidence="1" type="ORF">P5673_018637</name>
</gene>
<proteinExistence type="predicted"/>
<dbReference type="EMBL" id="JARQWQ010000042">
    <property type="protein sequence ID" value="KAK2559009.1"/>
    <property type="molecule type" value="Genomic_DNA"/>
</dbReference>
<name>A0AAD9V2M5_ACRCE</name>